<evidence type="ECO:0000313" key="9">
    <source>
        <dbReference type="EMBL" id="MFC6333439.1"/>
    </source>
</evidence>
<dbReference type="Gene3D" id="6.10.340.10">
    <property type="match status" value="1"/>
</dbReference>
<keyword evidence="6 7" id="KW-0472">Membrane</keyword>
<comment type="subcellular location">
    <subcellularLocation>
        <location evidence="1">Cell membrane</location>
        <topology evidence="1">Multi-pass membrane protein</topology>
    </subcellularLocation>
</comment>
<dbReference type="PANTHER" id="PTHR34220">
    <property type="entry name" value="SENSOR HISTIDINE KINASE YPDA"/>
    <property type="match status" value="1"/>
</dbReference>
<reference evidence="10" key="1">
    <citation type="journal article" date="2019" name="Int. J. Syst. Evol. Microbiol.">
        <title>The Global Catalogue of Microorganisms (GCM) 10K type strain sequencing project: providing services to taxonomists for standard genome sequencing and annotation.</title>
        <authorList>
            <consortium name="The Broad Institute Genomics Platform"/>
            <consortium name="The Broad Institute Genome Sequencing Center for Infectious Disease"/>
            <person name="Wu L."/>
            <person name="Ma J."/>
        </authorList>
    </citation>
    <scope>NUCLEOTIDE SEQUENCE [LARGE SCALE GENOMIC DNA]</scope>
    <source>
        <strain evidence="10">PCU 280</strain>
    </source>
</reference>
<dbReference type="PANTHER" id="PTHR34220:SF7">
    <property type="entry name" value="SENSOR HISTIDINE KINASE YPDA"/>
    <property type="match status" value="1"/>
</dbReference>
<dbReference type="Proteomes" id="UP001596233">
    <property type="component" value="Unassembled WGS sequence"/>
</dbReference>
<dbReference type="CDD" id="cd06225">
    <property type="entry name" value="HAMP"/>
    <property type="match status" value="1"/>
</dbReference>
<dbReference type="Pfam" id="PF06580">
    <property type="entry name" value="His_kinase"/>
    <property type="match status" value="1"/>
</dbReference>
<accession>A0ABW1V4S8</accession>
<dbReference type="SUPFAM" id="SSF158472">
    <property type="entry name" value="HAMP domain-like"/>
    <property type="match status" value="1"/>
</dbReference>
<dbReference type="SUPFAM" id="SSF55874">
    <property type="entry name" value="ATPase domain of HSP90 chaperone/DNA topoisomerase II/histidine kinase"/>
    <property type="match status" value="1"/>
</dbReference>
<dbReference type="EMBL" id="JBHSTE010000004">
    <property type="protein sequence ID" value="MFC6333439.1"/>
    <property type="molecule type" value="Genomic_DNA"/>
</dbReference>
<dbReference type="PROSITE" id="PS50885">
    <property type="entry name" value="HAMP"/>
    <property type="match status" value="1"/>
</dbReference>
<evidence type="ECO:0000256" key="5">
    <source>
        <dbReference type="ARBA" id="ARBA00022777"/>
    </source>
</evidence>
<proteinExistence type="predicted"/>
<evidence type="ECO:0000256" key="4">
    <source>
        <dbReference type="ARBA" id="ARBA00022679"/>
    </source>
</evidence>
<dbReference type="SMART" id="SM00304">
    <property type="entry name" value="HAMP"/>
    <property type="match status" value="1"/>
</dbReference>
<dbReference type="Gene3D" id="3.30.565.10">
    <property type="entry name" value="Histidine kinase-like ATPase, C-terminal domain"/>
    <property type="match status" value="1"/>
</dbReference>
<feature type="transmembrane region" description="Helical" evidence="7">
    <location>
        <begin position="279"/>
        <end position="298"/>
    </location>
</feature>
<dbReference type="GO" id="GO:0004673">
    <property type="term" value="F:protein histidine kinase activity"/>
    <property type="evidence" value="ECO:0007669"/>
    <property type="project" value="UniProtKB-EC"/>
</dbReference>
<dbReference type="InterPro" id="IPR036890">
    <property type="entry name" value="HATPase_C_sf"/>
</dbReference>
<protein>
    <submittedName>
        <fullName evidence="9">Sensor histidine kinase</fullName>
        <ecNumber evidence="9">2.7.13.3</ecNumber>
    </submittedName>
</protein>
<dbReference type="RefSeq" id="WP_379234918.1">
    <property type="nucleotide sequence ID" value="NZ_JBHSTE010000004.1"/>
</dbReference>
<dbReference type="InterPro" id="IPR050640">
    <property type="entry name" value="Bact_2-comp_sensor_kinase"/>
</dbReference>
<evidence type="ECO:0000256" key="2">
    <source>
        <dbReference type="ARBA" id="ARBA00022475"/>
    </source>
</evidence>
<gene>
    <name evidence="9" type="ORF">ACFP56_12490</name>
</gene>
<comment type="caution">
    <text evidence="9">The sequence shown here is derived from an EMBL/GenBank/DDBJ whole genome shotgun (WGS) entry which is preliminary data.</text>
</comment>
<evidence type="ECO:0000259" key="8">
    <source>
        <dbReference type="PROSITE" id="PS50885"/>
    </source>
</evidence>
<sequence length="575" mass="66699">MHRFHFNHLKLNGKLTFIYIVCVFIPIILTNIVFYNVTTNNIKRQKTVDAEQALTQLKNELGMLIDDAASISYLYSIDKSLEEHLETEYASYDRYIESLNSIKNIFIRSDKEYKTISSAHIMTDNPTILASGNILNLDQSIYETDWYRSIEHLNNSYPNLYVTPSSISVIQKLSDKRIQKYEHLIKIDLNMEYVNQLMSITTFDGDIYFLSPDGQVRYSNNSSAQQAAQPLEKESIKQPALAITFEQIYQNNRYLGGWSLYGVLDEAKILSEVRQSGQFIVWLAAINFFIPTLIILLISRSITSRIKHILKHMKKVKGKNFKPVPYHSERDEIGELSVEFNRMIERIENLINDVYVADIQKKDLEIRQRQAQLHALHSQINPHFLFNALETIRMRSLMKGETETAKTIQNMAKIFRKSISWKRSFVTIREEIDLIESFLEIQKYRFANKLQYQITVEESLKEKLIPKMTFLPFVENASIHGIEDNPGIGFITIQIASEANQIVFIIADNGMGMSKEQLDELHHYFTEDESMGESVGMKNVYTRLKIVYGDAFTYKIDSELGQGTRITLRLPIRDE</sequence>
<dbReference type="InterPro" id="IPR003594">
    <property type="entry name" value="HATPase_dom"/>
</dbReference>
<dbReference type="EC" id="2.7.13.3" evidence="9"/>
<keyword evidence="2" id="KW-1003">Cell membrane</keyword>
<keyword evidence="10" id="KW-1185">Reference proteome</keyword>
<evidence type="ECO:0000256" key="7">
    <source>
        <dbReference type="SAM" id="Phobius"/>
    </source>
</evidence>
<dbReference type="Pfam" id="PF00672">
    <property type="entry name" value="HAMP"/>
    <property type="match status" value="1"/>
</dbReference>
<evidence type="ECO:0000256" key="6">
    <source>
        <dbReference type="ARBA" id="ARBA00023136"/>
    </source>
</evidence>
<dbReference type="Pfam" id="PF02518">
    <property type="entry name" value="HATPase_c"/>
    <property type="match status" value="1"/>
</dbReference>
<organism evidence="9 10">
    <name type="scientific">Paenibacillus septentrionalis</name>
    <dbReference type="NCBI Taxonomy" id="429342"/>
    <lineage>
        <taxon>Bacteria</taxon>
        <taxon>Bacillati</taxon>
        <taxon>Bacillota</taxon>
        <taxon>Bacilli</taxon>
        <taxon>Bacillales</taxon>
        <taxon>Paenibacillaceae</taxon>
        <taxon>Paenibacillus</taxon>
    </lineage>
</organism>
<evidence type="ECO:0000313" key="10">
    <source>
        <dbReference type="Proteomes" id="UP001596233"/>
    </source>
</evidence>
<keyword evidence="7" id="KW-1133">Transmembrane helix</keyword>
<keyword evidence="4 9" id="KW-0808">Transferase</keyword>
<dbReference type="InterPro" id="IPR010559">
    <property type="entry name" value="Sig_transdc_His_kin_internal"/>
</dbReference>
<keyword evidence="3" id="KW-0597">Phosphoprotein</keyword>
<keyword evidence="7" id="KW-0812">Transmembrane</keyword>
<feature type="transmembrane region" description="Helical" evidence="7">
    <location>
        <begin position="16"/>
        <end position="37"/>
    </location>
</feature>
<name>A0ABW1V4S8_9BACL</name>
<evidence type="ECO:0000256" key="3">
    <source>
        <dbReference type="ARBA" id="ARBA00022553"/>
    </source>
</evidence>
<keyword evidence="5 9" id="KW-0418">Kinase</keyword>
<evidence type="ECO:0000256" key="1">
    <source>
        <dbReference type="ARBA" id="ARBA00004651"/>
    </source>
</evidence>
<dbReference type="InterPro" id="IPR003660">
    <property type="entry name" value="HAMP_dom"/>
</dbReference>
<feature type="domain" description="HAMP" evidence="8">
    <location>
        <begin position="300"/>
        <end position="352"/>
    </location>
</feature>